<accession>A0A7H0SQC2</accession>
<gene>
    <name evidence="1" type="ORF">GP475_08915</name>
</gene>
<proteinExistence type="predicted"/>
<evidence type="ECO:0000313" key="2">
    <source>
        <dbReference type="Proteomes" id="UP000516320"/>
    </source>
</evidence>
<dbReference type="KEGG" id="cpoy:GP475_08915"/>
<keyword evidence="2" id="KW-1185">Reference proteome</keyword>
<reference evidence="1 2" key="1">
    <citation type="submission" date="2019-12" db="EMBL/GenBank/DDBJ databases">
        <title>Corynebacterium sp. nov., isolated from feces of the Anser Albifrons in China.</title>
        <authorList>
            <person name="Liu Q."/>
        </authorList>
    </citation>
    <scope>NUCLEOTIDE SEQUENCE [LARGE SCALE GENOMIC DNA]</scope>
    <source>
        <strain evidence="1 2">4H37-19</strain>
    </source>
</reference>
<name>A0A7H0SQC2_9CORY</name>
<protein>
    <submittedName>
        <fullName evidence="1">Uncharacterized protein</fullName>
    </submittedName>
</protein>
<dbReference type="RefSeq" id="WP_187974061.1">
    <property type="nucleotide sequence ID" value="NZ_CP046884.1"/>
</dbReference>
<dbReference type="EMBL" id="CP046884">
    <property type="protein sequence ID" value="QNQ90747.1"/>
    <property type="molecule type" value="Genomic_DNA"/>
</dbReference>
<sequence>MQAARHLKAIRRLKAEIEEAEDPEKAEKLREELQECRADYLDRHGTVQEIYLDWIAGD</sequence>
<evidence type="ECO:0000313" key="1">
    <source>
        <dbReference type="EMBL" id="QNQ90747.1"/>
    </source>
</evidence>
<dbReference type="AlphaFoldDB" id="A0A7H0SQC2"/>
<organism evidence="1 2">
    <name type="scientific">Corynebacterium poyangense</name>
    <dbReference type="NCBI Taxonomy" id="2684405"/>
    <lineage>
        <taxon>Bacteria</taxon>
        <taxon>Bacillati</taxon>
        <taxon>Actinomycetota</taxon>
        <taxon>Actinomycetes</taxon>
        <taxon>Mycobacteriales</taxon>
        <taxon>Corynebacteriaceae</taxon>
        <taxon>Corynebacterium</taxon>
    </lineage>
</organism>
<dbReference type="Proteomes" id="UP000516320">
    <property type="component" value="Chromosome"/>
</dbReference>